<keyword evidence="3" id="KW-0012">Acyltransferase</keyword>
<feature type="transmembrane region" description="Helical" evidence="1">
    <location>
        <begin position="273"/>
        <end position="289"/>
    </location>
</feature>
<protein>
    <submittedName>
        <fullName evidence="3">Acyltransferase family protein</fullName>
    </submittedName>
</protein>
<dbReference type="InterPro" id="IPR050879">
    <property type="entry name" value="Acyltransferase_3"/>
</dbReference>
<name>A0A6I4YJ69_9DEIO</name>
<feature type="transmembrane region" description="Helical" evidence="1">
    <location>
        <begin position="36"/>
        <end position="53"/>
    </location>
</feature>
<evidence type="ECO:0000256" key="1">
    <source>
        <dbReference type="SAM" id="Phobius"/>
    </source>
</evidence>
<feature type="domain" description="Acyltransferase 3" evidence="2">
    <location>
        <begin position="32"/>
        <end position="350"/>
    </location>
</feature>
<organism evidence="3 4">
    <name type="scientific">Deinococcus xianganensis</name>
    <dbReference type="NCBI Taxonomy" id="1507289"/>
    <lineage>
        <taxon>Bacteria</taxon>
        <taxon>Thermotogati</taxon>
        <taxon>Deinococcota</taxon>
        <taxon>Deinococci</taxon>
        <taxon>Deinococcales</taxon>
        <taxon>Deinococcaceae</taxon>
        <taxon>Deinococcus</taxon>
    </lineage>
</organism>
<keyword evidence="4" id="KW-1185">Reference proteome</keyword>
<keyword evidence="1" id="KW-0472">Membrane</keyword>
<feature type="transmembrane region" description="Helical" evidence="1">
    <location>
        <begin position="73"/>
        <end position="92"/>
    </location>
</feature>
<dbReference type="AlphaFoldDB" id="A0A6I4YJ69"/>
<dbReference type="EMBL" id="WVHK01000032">
    <property type="protein sequence ID" value="MXV20011.1"/>
    <property type="molecule type" value="Genomic_DNA"/>
</dbReference>
<accession>A0A6I4YJ69</accession>
<sequence length="374" mass="40132">MDAEGAAARVTARAAPALPVIPSAAPAQAYVPAFDGLRGVLALGVVLSHFTLMTVNPFDDPTRSLAVWEHLCWYLGAPAVDAFFVLSGWVVAGSYLRHRSVWTFYLARLRRLYPLALLGALLGLLVARPLMSLIPTSATEHGLLAYLRLPLSGQDVWGSLSMGLLGEYRAARISPPLWSLAVEVYASLLTPLLVLGARRWGWAALWVSLPVCLALSSVFTAFIYLPLFLLGTLLVLAPLPGMTPRTRQAARGMALFGAALLFSRHLTGVNHDLMRWGAGLGAALLLLGVRGLDPAWLRSRAAQWLGHRSYALYATHFPVLMVGFAFLSPVLGPAWSAAALVPAVLLVADLAQCGADWVSGAWNAQRREANCTPG</sequence>
<keyword evidence="3" id="KW-0808">Transferase</keyword>
<gene>
    <name evidence="3" type="ORF">GLX28_10205</name>
</gene>
<dbReference type="PANTHER" id="PTHR23028">
    <property type="entry name" value="ACETYLTRANSFERASE"/>
    <property type="match status" value="1"/>
</dbReference>
<evidence type="ECO:0000313" key="3">
    <source>
        <dbReference type="EMBL" id="MXV20011.1"/>
    </source>
</evidence>
<feature type="transmembrane region" description="Helical" evidence="1">
    <location>
        <begin position="310"/>
        <end position="331"/>
    </location>
</feature>
<keyword evidence="1" id="KW-0812">Transmembrane</keyword>
<evidence type="ECO:0000259" key="2">
    <source>
        <dbReference type="Pfam" id="PF01757"/>
    </source>
</evidence>
<reference evidence="3 4" key="1">
    <citation type="submission" date="2019-11" db="EMBL/GenBank/DDBJ databases">
        <title>Genome sequence of Deinococcus xianganensis Y35, AI-2 producing algicidal bacterium, isolated from lake water.</title>
        <authorList>
            <person name="Li Y."/>
        </authorList>
    </citation>
    <scope>NUCLEOTIDE SEQUENCE [LARGE SCALE GENOMIC DNA]</scope>
    <source>
        <strain evidence="3 4">Y35</strain>
    </source>
</reference>
<comment type="caution">
    <text evidence="3">The sequence shown here is derived from an EMBL/GenBank/DDBJ whole genome shotgun (WGS) entry which is preliminary data.</text>
</comment>
<evidence type="ECO:0000313" key="4">
    <source>
        <dbReference type="Proteomes" id="UP000430519"/>
    </source>
</evidence>
<keyword evidence="1" id="KW-1133">Transmembrane helix</keyword>
<dbReference type="Pfam" id="PF01757">
    <property type="entry name" value="Acyl_transf_3"/>
    <property type="match status" value="1"/>
</dbReference>
<dbReference type="Proteomes" id="UP000430519">
    <property type="component" value="Unassembled WGS sequence"/>
</dbReference>
<feature type="transmembrane region" description="Helical" evidence="1">
    <location>
        <begin position="203"/>
        <end position="236"/>
    </location>
</feature>
<dbReference type="InterPro" id="IPR002656">
    <property type="entry name" value="Acyl_transf_3_dom"/>
</dbReference>
<feature type="transmembrane region" description="Helical" evidence="1">
    <location>
        <begin position="177"/>
        <end position="197"/>
    </location>
</feature>
<proteinExistence type="predicted"/>
<feature type="transmembrane region" description="Helical" evidence="1">
    <location>
        <begin position="112"/>
        <end position="131"/>
    </location>
</feature>
<dbReference type="RefSeq" id="WP_337193100.1">
    <property type="nucleotide sequence ID" value="NZ_WVHK01000032.1"/>
</dbReference>
<dbReference type="GO" id="GO:0016747">
    <property type="term" value="F:acyltransferase activity, transferring groups other than amino-acyl groups"/>
    <property type="evidence" value="ECO:0007669"/>
    <property type="project" value="InterPro"/>
</dbReference>